<dbReference type="InterPro" id="IPR008930">
    <property type="entry name" value="Terpenoid_cyclase/PrenylTrfase"/>
</dbReference>
<evidence type="ECO:0000259" key="2">
    <source>
        <dbReference type="Pfam" id="PF00775"/>
    </source>
</evidence>
<feature type="domain" description="Intradiol ring-cleavage dioxygenases" evidence="2">
    <location>
        <begin position="497"/>
        <end position="571"/>
    </location>
</feature>
<feature type="region of interest" description="Disordered" evidence="1">
    <location>
        <begin position="666"/>
        <end position="690"/>
    </location>
</feature>
<dbReference type="InterPro" id="IPR015889">
    <property type="entry name" value="Intradiol_dOase_core"/>
</dbReference>
<feature type="compositionally biased region" description="Gly residues" evidence="1">
    <location>
        <begin position="674"/>
        <end position="690"/>
    </location>
</feature>
<accession>A0ABY1RDL4</accession>
<protein>
    <submittedName>
        <fullName evidence="3">Protocatechuate 3,4-dioxygenase beta subunit</fullName>
    </submittedName>
</protein>
<gene>
    <name evidence="3" type="ORF">SAMN06295909_2393</name>
</gene>
<feature type="compositionally biased region" description="Basic and acidic residues" evidence="1">
    <location>
        <begin position="334"/>
        <end position="357"/>
    </location>
</feature>
<name>A0ABY1RDL4_9MICO</name>
<feature type="region of interest" description="Disordered" evidence="1">
    <location>
        <begin position="326"/>
        <end position="381"/>
    </location>
</feature>
<dbReference type="PANTHER" id="PTHR34315:SF1">
    <property type="entry name" value="INTRADIOL RING-CLEAVAGE DIOXYGENASES DOMAIN-CONTAINING PROTEIN-RELATED"/>
    <property type="match status" value="1"/>
</dbReference>
<dbReference type="InterPro" id="IPR000627">
    <property type="entry name" value="Intradiol_dOase_C"/>
</dbReference>
<sequence>MAIDPKLLDWLLDADPALRWQVERDLAGAPPEVWEATRSTVATTGFGAELLAHQDPDGQWAGGAYFPAGFFGSAEQEEPGQPWVGTTWALKDLREWGVDAAVLTDTAERLAVNSRWEYDDLPYWGGEVDVCINSFTLATGAWLGVDVSPLAAWFTTHRLADGGWNCEAEEGDSVRSSFHSTLNAVRGLLAYEAYTGDSSVREARQGGEEYLLTRRLLNRATTGERVGSFVDHLVFPNRYRYSALAALDHFRDASVADGAPPDPRLADAVELVRAARRSDGTWLQGRPLPGRVWFETDVPEGEPSKWLTLIGSRVLAWWDDAGSATAQQTHRRRMDSSEEAHSRHTDARLTTDRDHRSQTKARRTMSRIPTPETTPDGPAYEGRLLDRADEEVVDQGVAFDLGTLVSRRTVLSLVGAGVGAVALAACSTGASGSSSTSTGAASSGTSTATATGDLPSGEIPDETAGPYPGDGSNGADVLEESGIVRSDIRSSIGSGTTASGVPMALSLTILDMANGDAPFADVAVYVWHCDASGGYSMYSDGIEDETYLRGVQVADSSGTVSYTSIFPACYSGRWPHIHFEVYPTVNDISDSANAIATSQVALPQAACDTVYALSGYDGSSANLAQVSLDDDNVFGDDGGALQLATVTGDATSGYQVALTVRVDTTTTPTAGAAPSGGGGAGGGGTPPSGR</sequence>
<keyword evidence="4" id="KW-1185">Reference proteome</keyword>
<feature type="compositionally biased region" description="Low complexity" evidence="1">
    <location>
        <begin position="428"/>
        <end position="452"/>
    </location>
</feature>
<dbReference type="Proteomes" id="UP000194464">
    <property type="component" value="Unassembled WGS sequence"/>
</dbReference>
<evidence type="ECO:0000313" key="3">
    <source>
        <dbReference type="EMBL" id="SMQ71037.1"/>
    </source>
</evidence>
<reference evidence="3 4" key="1">
    <citation type="submission" date="2017-04" db="EMBL/GenBank/DDBJ databases">
        <authorList>
            <person name="Varghese N."/>
            <person name="Submissions S."/>
        </authorList>
    </citation>
    <scope>NUCLEOTIDE SEQUENCE [LARGE SCALE GENOMIC DNA]</scope>
    <source>
        <strain evidence="3 4">VKM Ac-1784</strain>
    </source>
</reference>
<evidence type="ECO:0000313" key="4">
    <source>
        <dbReference type="Proteomes" id="UP000194464"/>
    </source>
</evidence>
<dbReference type="Pfam" id="PF00775">
    <property type="entry name" value="Dioxygenase_C"/>
    <property type="match status" value="1"/>
</dbReference>
<dbReference type="SUPFAM" id="SSF49482">
    <property type="entry name" value="Aromatic compound dioxygenase"/>
    <property type="match status" value="1"/>
</dbReference>
<dbReference type="SUPFAM" id="SSF48239">
    <property type="entry name" value="Terpenoid cyclases/Protein prenyltransferases"/>
    <property type="match status" value="1"/>
</dbReference>
<dbReference type="Gene3D" id="1.50.10.20">
    <property type="match status" value="1"/>
</dbReference>
<dbReference type="Gene3D" id="2.60.130.10">
    <property type="entry name" value="Aromatic compound dioxygenase"/>
    <property type="match status" value="1"/>
</dbReference>
<dbReference type="PANTHER" id="PTHR34315">
    <property type="match status" value="1"/>
</dbReference>
<dbReference type="CDD" id="cd03457">
    <property type="entry name" value="intradiol_dioxygenase_like"/>
    <property type="match status" value="1"/>
</dbReference>
<feature type="region of interest" description="Disordered" evidence="1">
    <location>
        <begin position="428"/>
        <end position="476"/>
    </location>
</feature>
<evidence type="ECO:0000256" key="1">
    <source>
        <dbReference type="SAM" id="MobiDB-lite"/>
    </source>
</evidence>
<dbReference type="EMBL" id="FXWJ01000003">
    <property type="protein sequence ID" value="SMQ71037.1"/>
    <property type="molecule type" value="Genomic_DNA"/>
</dbReference>
<organism evidence="3 4">
    <name type="scientific">Plantibacter elymi</name>
    <name type="common">nom. nud.</name>
    <dbReference type="NCBI Taxonomy" id="199708"/>
    <lineage>
        <taxon>Bacteria</taxon>
        <taxon>Bacillati</taxon>
        <taxon>Actinomycetota</taxon>
        <taxon>Actinomycetes</taxon>
        <taxon>Micrococcales</taxon>
        <taxon>Microbacteriaceae</taxon>
        <taxon>Plantibacter</taxon>
    </lineage>
</organism>
<comment type="caution">
    <text evidence="3">The sequence shown here is derived from an EMBL/GenBank/DDBJ whole genome shotgun (WGS) entry which is preliminary data.</text>
</comment>
<proteinExistence type="predicted"/>